<evidence type="ECO:0000256" key="2">
    <source>
        <dbReference type="ARBA" id="ARBA00022598"/>
    </source>
</evidence>
<evidence type="ECO:0000256" key="3">
    <source>
        <dbReference type="ARBA" id="ARBA00022832"/>
    </source>
</evidence>
<gene>
    <name evidence="8" type="ORF">AsFPU1_3769</name>
</gene>
<dbReference type="EMBL" id="BDQK01000016">
    <property type="protein sequence ID" value="GBF82341.1"/>
    <property type="molecule type" value="Genomic_DNA"/>
</dbReference>
<dbReference type="Proteomes" id="UP000287247">
    <property type="component" value="Unassembled WGS sequence"/>
</dbReference>
<keyword evidence="9" id="KW-1185">Reference proteome</keyword>
<comment type="similarity">
    <text evidence="1">Belongs to the ATP-dependent AMP-binding enzyme family.</text>
</comment>
<dbReference type="GO" id="GO:0005886">
    <property type="term" value="C:plasma membrane"/>
    <property type="evidence" value="ECO:0007669"/>
    <property type="project" value="TreeGrafter"/>
</dbReference>
<protein>
    <submittedName>
        <fullName evidence="8">AMP-dependent synthetase and ligase</fullName>
    </submittedName>
</protein>
<evidence type="ECO:0000313" key="8">
    <source>
        <dbReference type="EMBL" id="GBF82341.1"/>
    </source>
</evidence>
<dbReference type="InterPro" id="IPR036736">
    <property type="entry name" value="ACP-like_sf"/>
</dbReference>
<dbReference type="GO" id="GO:0070566">
    <property type="term" value="F:adenylyltransferase activity"/>
    <property type="evidence" value="ECO:0007669"/>
    <property type="project" value="TreeGrafter"/>
</dbReference>
<keyword evidence="2 8" id="KW-0436">Ligase</keyword>
<dbReference type="Pfam" id="PF00550">
    <property type="entry name" value="PP-binding"/>
    <property type="match status" value="1"/>
</dbReference>
<dbReference type="InterPro" id="IPR025110">
    <property type="entry name" value="AMP-bd_C"/>
</dbReference>
<evidence type="ECO:0000259" key="6">
    <source>
        <dbReference type="Pfam" id="PF00550"/>
    </source>
</evidence>
<dbReference type="InterPro" id="IPR042099">
    <property type="entry name" value="ANL_N_sf"/>
</dbReference>
<dbReference type="InterPro" id="IPR040097">
    <property type="entry name" value="FAAL/FAAC"/>
</dbReference>
<reference evidence="9" key="1">
    <citation type="submission" date="2017-05" db="EMBL/GenBank/DDBJ databases">
        <title>Physiological properties and genetic analysis related to exopolysaccharide production of fresh-water unicellular cyanobacterium Aphanothece sacrum, Suizenji Nori, that has been cultured as a food source in Japan.</title>
        <authorList>
            <person name="Kanesaki Y."/>
            <person name="Yoshikawa S."/>
            <person name="Ohki K."/>
        </authorList>
    </citation>
    <scope>NUCLEOTIDE SEQUENCE [LARGE SCALE GENOMIC DNA]</scope>
    <source>
        <strain evidence="9">FPU1</strain>
    </source>
</reference>
<evidence type="ECO:0000256" key="4">
    <source>
        <dbReference type="ARBA" id="ARBA00023098"/>
    </source>
</evidence>
<dbReference type="SUPFAM" id="SSF47336">
    <property type="entry name" value="ACP-like"/>
    <property type="match status" value="1"/>
</dbReference>
<dbReference type="InterPro" id="IPR045851">
    <property type="entry name" value="AMP-bd_C_sf"/>
</dbReference>
<dbReference type="GO" id="GO:0071766">
    <property type="term" value="P:Actinobacterium-type cell wall biogenesis"/>
    <property type="evidence" value="ECO:0007669"/>
    <property type="project" value="UniProtKB-ARBA"/>
</dbReference>
<dbReference type="PANTHER" id="PTHR22754:SF32">
    <property type="entry name" value="DISCO-INTERACTING PROTEIN 2"/>
    <property type="match status" value="1"/>
</dbReference>
<dbReference type="Pfam" id="PF23024">
    <property type="entry name" value="AMP-dom_DIP2-like"/>
    <property type="match status" value="1"/>
</dbReference>
<evidence type="ECO:0000256" key="1">
    <source>
        <dbReference type="ARBA" id="ARBA00006432"/>
    </source>
</evidence>
<evidence type="ECO:0000259" key="7">
    <source>
        <dbReference type="Pfam" id="PF23024"/>
    </source>
</evidence>
<dbReference type="OrthoDB" id="219272at2"/>
<dbReference type="AlphaFoldDB" id="A0A401IM67"/>
<keyword evidence="4" id="KW-0443">Lipid metabolism</keyword>
<evidence type="ECO:0000313" key="9">
    <source>
        <dbReference type="Proteomes" id="UP000287247"/>
    </source>
</evidence>
<sequence length="720" mass="80139">MELQSLELAAHKSDLSSNHGLFCLEKNQGSNDDLCFNSLGEVLAYWAKVKPDGKAYTMLNANGLEDSCITYGELHSQALNVARCLLSQGLRSRNVVLLYPPGIEFIVGFFGCLYAGVVPAPIHTPKRNRSNQKIANLVLCANAAAILLPEAQKQEFRNILMKEENWPKDLMYVSTDAISELPTYGEGQLPKIDGSMLAFLQFTSGSTSLPKGVMISHQNCLNNIEMIVSMSQITSSCTTVSWLPHHHDLGLVAHLLHSIYSGGHCVILAPTTFVSQPIQWLRAITKYRAEYTGGPNFAYQLCIDKIPTTEQQNLDLSSLRMVINAAEPVNPQTLWDFSQKFAKNGFKSQMFLPAYGMAEATVFISSGFVDGEPVFKTVDWTKLSTDNIASDPINGAKEKVFIGCGHAWLDQEVHIFNPDLSYKVPPNHIGEIWVTGSNVMSGYYNNSEATAKTLVSVEGDHRLYLRTGDLGFMDDKGELYITGRLKDMMIINGVNYYPQDIELCVEQAHRDIRSSGVIAFSVSGATGEELVIVAELNKAGITKMKQSGYLEELVEAISSKVGEQFELSLNQLIFLKIGRIPKTSSGKLRRQQCKQECLQGIPDALATWTQYDSTNQSQEAVDTENLEKTFQEIMSMGFTHLKVFTNLIKILTNEYEVKMVDFDLEKSMLVYGIESSQLMEIRCQLEKQLECPIPVEVFSQENNVKGLLNDIVCAMFNHNN</sequence>
<dbReference type="GO" id="GO:0016874">
    <property type="term" value="F:ligase activity"/>
    <property type="evidence" value="ECO:0007669"/>
    <property type="project" value="UniProtKB-KW"/>
</dbReference>
<dbReference type="FunFam" id="3.40.50.12780:FF:000013">
    <property type="entry name" value="Long-chain-fatty-acid--AMP ligase FadD32"/>
    <property type="match status" value="1"/>
</dbReference>
<comment type="caution">
    <text evidence="8">The sequence shown here is derived from an EMBL/GenBank/DDBJ whole genome shotgun (WGS) entry which is preliminary data.</text>
</comment>
<accession>A0A401IM67</accession>
<feature type="domain" description="Carrier" evidence="6">
    <location>
        <begin position="657"/>
        <end position="708"/>
    </location>
</feature>
<dbReference type="SUPFAM" id="SSF56801">
    <property type="entry name" value="Acetyl-CoA synthetase-like"/>
    <property type="match status" value="1"/>
</dbReference>
<name>A0A401IM67_APHSA</name>
<dbReference type="RefSeq" id="WP_124972802.1">
    <property type="nucleotide sequence ID" value="NZ_BDQK01000016.1"/>
</dbReference>
<dbReference type="GO" id="GO:0006633">
    <property type="term" value="P:fatty acid biosynthetic process"/>
    <property type="evidence" value="ECO:0007669"/>
    <property type="project" value="TreeGrafter"/>
</dbReference>
<evidence type="ECO:0000259" key="5">
    <source>
        <dbReference type="Pfam" id="PF00501"/>
    </source>
</evidence>
<dbReference type="PANTHER" id="PTHR22754">
    <property type="entry name" value="DISCO-INTERACTING PROTEIN 2 DIP2 -RELATED"/>
    <property type="match status" value="1"/>
</dbReference>
<keyword evidence="3" id="KW-0276">Fatty acid metabolism</keyword>
<dbReference type="Gene3D" id="3.30.300.30">
    <property type="match status" value="1"/>
</dbReference>
<feature type="domain" description="AMP-dependent synthetase/ligase" evidence="5">
    <location>
        <begin position="46"/>
        <end position="444"/>
    </location>
</feature>
<dbReference type="Pfam" id="PF00501">
    <property type="entry name" value="AMP-binding"/>
    <property type="match status" value="1"/>
</dbReference>
<dbReference type="CDD" id="cd05931">
    <property type="entry name" value="FAAL"/>
    <property type="match status" value="1"/>
</dbReference>
<dbReference type="InterPro" id="IPR020845">
    <property type="entry name" value="AMP-binding_CS"/>
</dbReference>
<dbReference type="InterPro" id="IPR000873">
    <property type="entry name" value="AMP-dep_synth/lig_dom"/>
</dbReference>
<dbReference type="PROSITE" id="PS00455">
    <property type="entry name" value="AMP_BINDING"/>
    <property type="match status" value="1"/>
</dbReference>
<dbReference type="InterPro" id="IPR009081">
    <property type="entry name" value="PP-bd_ACP"/>
</dbReference>
<proteinExistence type="inferred from homology"/>
<dbReference type="Gene3D" id="3.40.50.12780">
    <property type="entry name" value="N-terminal domain of ligase-like"/>
    <property type="match status" value="1"/>
</dbReference>
<organism evidence="8 9">
    <name type="scientific">Aphanothece sacrum FPU1</name>
    <dbReference type="NCBI Taxonomy" id="1920663"/>
    <lineage>
        <taxon>Bacteria</taxon>
        <taxon>Bacillati</taxon>
        <taxon>Cyanobacteriota</taxon>
        <taxon>Cyanophyceae</taxon>
        <taxon>Oscillatoriophycideae</taxon>
        <taxon>Chroococcales</taxon>
        <taxon>Aphanothecaceae</taxon>
        <taxon>Aphanothece</taxon>
    </lineage>
</organism>
<feature type="domain" description="AMP-binding enzyme C-terminal" evidence="7">
    <location>
        <begin position="487"/>
        <end position="596"/>
    </location>
</feature>